<accession>A0A6J1BL24</accession>
<evidence type="ECO:0000259" key="2">
    <source>
        <dbReference type="Pfam" id="PF22966"/>
    </source>
</evidence>
<dbReference type="PANTHER" id="PTHR13322:SF2">
    <property type="entry name" value="INTEGRATOR COMPLEX SUBUNIT 7"/>
    <property type="match status" value="1"/>
</dbReference>
<evidence type="ECO:0000256" key="1">
    <source>
        <dbReference type="ARBA" id="ARBA00008565"/>
    </source>
</evidence>
<reference evidence="5" key="1">
    <citation type="submission" date="2025-08" db="UniProtKB">
        <authorList>
            <consortium name="RefSeq"/>
        </authorList>
    </citation>
    <scope>IDENTIFICATION</scope>
    <source>
        <tissue evidence="5">Leaf</tissue>
    </source>
</reference>
<gene>
    <name evidence="5" type="primary">LOC110428620</name>
</gene>
<sequence length="1145" mass="128980">MDKISAACAMEWSIQLDKALRSNNPARAVEAILQTGSRLEQWRQEPEATKAMCSIFGLVPGEDRLFANTILLRLADAFQSGDKNIRLSVVRIFLKNSRYDRSKKHRKQTRATFLNGRVYNHAELLRRVKVVFDTGDVESRALALVLFGCWADFAKDSAEIRYLVLSSMVSSYVMEVKASLFAAGCFCELANDFAPVVLEMLVNMMASSETLPAVRLAGVSVFTRMVCSYSVSSRAYKTGVKLVSDSPEQNFVVAMLVSLSKLVSKSTGLISEQVDLLLSCLSRENPGQLRVTALSCLHLIFVKEGCCSPVNMHVIKTLFTIADEPELPSVMQCRSLQILHKIVLYTLPILPSFEMLEFAQLLAILENASQSPIMSKSLAALCILTDVSTKLWAKLESESFVVCSSPLPSRVISLIMERLSSLIKALPDTCQTNSRIFQEVKSLLNLMLQLVGEHPDLGAMVLDEMSSFIEYFVNLNENFMAARQIDTSDVMDSEGEKWRVFRSKLLSIIHTFVAACLQNLNEAGAITTNVFDKLKLLVELLHHGRVFDCRTRTIYSLLLHSHLFGKIDILLTKHPFKHELATVEHARKMLSERDNWHAYKAGIYAARQGAWITATFIFAQLMTRVQSDSCYCWLKLLVQFSYSEAKVQLSLLPKQQSILVCSLDMNELLTPFKDNLGVGQDAEGNNNEPNYRDVLVAAYHNLSSSIETLETGVISGKQFCFQIWFFTLRAKFLAAAGEILEVLDTSKEVNASNFIEVQDSALASLICLQKTAELSFQLKRIAKELDLISSSFVGIDVESSKIIATLALNCSLLAFTAGFPLFFPNLPAYKNFIICDREDSKQNYLSSMLLQDLLGRLLHIDNEICMNLCLLLDNGEHPKKCFHLQSRNQILKSGHEVRDILNIIRYAVSTVVRLRSETNRMQNEVSISHVTKTGIELLLDIIKKWLQIPFLVPKHFFKIRPLIGSELFVLNTDTRNQNEITVLPGFHLSLNVCLQLRNAPPEFPLRLTKLYCLLHCRVSFQKPSHSGRNCEQMEWDYQPWESGDMVEMNEKLFHYVTECAKKSSYGKHVRDDDINGDLVVNGLVCFEPNAKGQGFSNCVLDVSHFPVGSYRIKWYSCCIDNQGSYWSLLPLNSGPIFTVQQSHVI</sequence>
<dbReference type="GO" id="GO:0032039">
    <property type="term" value="C:integrator complex"/>
    <property type="evidence" value="ECO:0007669"/>
    <property type="project" value="InterPro"/>
</dbReference>
<dbReference type="InterPro" id="IPR033060">
    <property type="entry name" value="INTS7"/>
</dbReference>
<dbReference type="PANTHER" id="PTHR13322">
    <property type="entry name" value="C1ORF73 PROTEIN"/>
    <property type="match status" value="1"/>
</dbReference>
<keyword evidence="4" id="KW-1185">Reference proteome</keyword>
<dbReference type="GeneID" id="110428620"/>
<protein>
    <submittedName>
        <fullName evidence="5">Uncharacterized protein LOC110428620 isoform X1</fullName>
    </submittedName>
</protein>
<dbReference type="Pfam" id="PF22966">
    <property type="entry name" value="INTS7_C_plants"/>
    <property type="match status" value="1"/>
</dbReference>
<evidence type="ECO:0000313" key="5">
    <source>
        <dbReference type="RefSeq" id="XP_021300166.1"/>
    </source>
</evidence>
<comment type="similarity">
    <text evidence="1">Belongs to the Integrator subunit 7 family.</text>
</comment>
<dbReference type="OrthoDB" id="1921953at2759"/>
<dbReference type="RefSeq" id="XP_021300166.1">
    <property type="nucleotide sequence ID" value="XM_021444491.1"/>
</dbReference>
<dbReference type="InterPro" id="IPR016024">
    <property type="entry name" value="ARM-type_fold"/>
</dbReference>
<dbReference type="Pfam" id="PF24436">
    <property type="entry name" value="INTS7_N"/>
    <property type="match status" value="1"/>
</dbReference>
<feature type="domain" description="Integrator complex subunit 7-like C-terminal" evidence="2">
    <location>
        <begin position="964"/>
        <end position="1140"/>
    </location>
</feature>
<proteinExistence type="inferred from homology"/>
<dbReference type="InterPro" id="IPR055195">
    <property type="entry name" value="INTS7_C_plant"/>
</dbReference>
<organism evidence="4 5">
    <name type="scientific">Herrania umbratica</name>
    <dbReference type="NCBI Taxonomy" id="108875"/>
    <lineage>
        <taxon>Eukaryota</taxon>
        <taxon>Viridiplantae</taxon>
        <taxon>Streptophyta</taxon>
        <taxon>Embryophyta</taxon>
        <taxon>Tracheophyta</taxon>
        <taxon>Spermatophyta</taxon>
        <taxon>Magnoliopsida</taxon>
        <taxon>eudicotyledons</taxon>
        <taxon>Gunneridae</taxon>
        <taxon>Pentapetalae</taxon>
        <taxon>rosids</taxon>
        <taxon>malvids</taxon>
        <taxon>Malvales</taxon>
        <taxon>Malvaceae</taxon>
        <taxon>Byttnerioideae</taxon>
        <taxon>Herrania</taxon>
    </lineage>
</organism>
<evidence type="ECO:0000313" key="4">
    <source>
        <dbReference type="Proteomes" id="UP000504621"/>
    </source>
</evidence>
<dbReference type="GO" id="GO:0034472">
    <property type="term" value="P:snRNA 3'-end processing"/>
    <property type="evidence" value="ECO:0007669"/>
    <property type="project" value="TreeGrafter"/>
</dbReference>
<dbReference type="SUPFAM" id="SSF48371">
    <property type="entry name" value="ARM repeat"/>
    <property type="match status" value="1"/>
</dbReference>
<dbReference type="InterPro" id="IPR056516">
    <property type="entry name" value="INTS7_N"/>
</dbReference>
<feature type="domain" description="Integrator complex subunit 7 N-terminal" evidence="3">
    <location>
        <begin position="66"/>
        <end position="478"/>
    </location>
</feature>
<dbReference type="Proteomes" id="UP000504621">
    <property type="component" value="Unplaced"/>
</dbReference>
<dbReference type="AlphaFoldDB" id="A0A6J1BL24"/>
<evidence type="ECO:0000259" key="3">
    <source>
        <dbReference type="Pfam" id="PF24436"/>
    </source>
</evidence>
<name>A0A6J1BL24_9ROSI</name>